<keyword evidence="4 8" id="KW-0067">ATP-binding</keyword>
<evidence type="ECO:0000256" key="2">
    <source>
        <dbReference type="ARBA" id="ARBA00022598"/>
    </source>
</evidence>
<keyword evidence="8" id="KW-0963">Cytoplasm</keyword>
<comment type="similarity">
    <text evidence="1 8 9">Belongs to the class-I aminoacyl-tRNA synthetase family.</text>
</comment>
<dbReference type="Proteomes" id="UP000029712">
    <property type="component" value="Chromosome"/>
</dbReference>
<protein>
    <recommendedName>
        <fullName evidence="8">Tryptophan--tRNA ligase</fullName>
        <ecNumber evidence="8">6.1.1.2</ecNumber>
    </recommendedName>
    <alternativeName>
        <fullName evidence="8">Tryptophanyl-tRNA synthetase</fullName>
        <shortName evidence="8">TrpRS</shortName>
    </alternativeName>
</protein>
<dbReference type="FunFam" id="1.10.240.10:FF:000002">
    <property type="entry name" value="Tryptophan--tRNA ligase"/>
    <property type="match status" value="1"/>
</dbReference>
<feature type="binding site" evidence="8">
    <location>
        <position position="143"/>
    </location>
    <ligand>
        <name>L-tryptophan</name>
        <dbReference type="ChEBI" id="CHEBI:57912"/>
    </ligand>
</feature>
<evidence type="ECO:0000256" key="6">
    <source>
        <dbReference type="ARBA" id="ARBA00023146"/>
    </source>
</evidence>
<proteinExistence type="inferred from homology"/>
<gene>
    <name evidence="8 10" type="primary">trpS</name>
    <name evidence="10" type="ORF">KN71_000695</name>
</gene>
<dbReference type="InterPro" id="IPR050203">
    <property type="entry name" value="Trp-tRNA_synthetase"/>
</dbReference>
<dbReference type="Pfam" id="PF00579">
    <property type="entry name" value="tRNA-synt_1b"/>
    <property type="match status" value="1"/>
</dbReference>
<feature type="binding site" evidence="8">
    <location>
        <begin position="203"/>
        <end position="207"/>
    </location>
    <ligand>
        <name>ATP</name>
        <dbReference type="ChEBI" id="CHEBI:30616"/>
    </ligand>
</feature>
<dbReference type="InterPro" id="IPR002305">
    <property type="entry name" value="aa-tRNA-synth_Ic"/>
</dbReference>
<dbReference type="InterPro" id="IPR002306">
    <property type="entry name" value="Trp-tRNA-ligase"/>
</dbReference>
<dbReference type="RefSeq" id="WP_012855383.1">
    <property type="nucleotide sequence ID" value="NZ_CP026341.1"/>
</dbReference>
<evidence type="ECO:0000256" key="3">
    <source>
        <dbReference type="ARBA" id="ARBA00022741"/>
    </source>
</evidence>
<dbReference type="GO" id="GO:0004830">
    <property type="term" value="F:tryptophan-tRNA ligase activity"/>
    <property type="evidence" value="ECO:0007669"/>
    <property type="project" value="UniProtKB-UniRule"/>
</dbReference>
<comment type="function">
    <text evidence="8">Catalyzes the attachment of tryptophan to tRNA(Trp).</text>
</comment>
<comment type="caution">
    <text evidence="8">Lacks conserved residue(s) required for the propagation of feature annotation.</text>
</comment>
<evidence type="ECO:0000256" key="4">
    <source>
        <dbReference type="ARBA" id="ARBA00022840"/>
    </source>
</evidence>
<dbReference type="PANTHER" id="PTHR43766">
    <property type="entry name" value="TRYPTOPHAN--TRNA LIGASE, MITOCHONDRIAL"/>
    <property type="match status" value="1"/>
</dbReference>
<dbReference type="SUPFAM" id="SSF52374">
    <property type="entry name" value="Nucleotidylyl transferase"/>
    <property type="match status" value="1"/>
</dbReference>
<keyword evidence="3 8" id="KW-0547">Nucleotide-binding</keyword>
<evidence type="ECO:0000313" key="10">
    <source>
        <dbReference type="EMBL" id="AYN65231.1"/>
    </source>
</evidence>
<dbReference type="GO" id="GO:0005829">
    <property type="term" value="C:cytosol"/>
    <property type="evidence" value="ECO:0007669"/>
    <property type="project" value="TreeGrafter"/>
</dbReference>
<evidence type="ECO:0000256" key="8">
    <source>
        <dbReference type="HAMAP-Rule" id="MF_00140"/>
    </source>
</evidence>
<dbReference type="HAMAP" id="MF_00140_B">
    <property type="entry name" value="Trp_tRNA_synth_B"/>
    <property type="match status" value="1"/>
</dbReference>
<reference evidence="10 11" key="2">
    <citation type="submission" date="2018-10" db="EMBL/GenBank/DDBJ databases">
        <title>Detection and isolation of Mycoplasma hominis as a predominant microorganism from pelvic cavity of patient with salpingitis and tubo-ovarian abscess.</title>
        <authorList>
            <person name="Guschin A.E."/>
            <person name="Khayrullina G.A."/>
            <person name="Rakovskaya I.V."/>
            <person name="Shelenkov A.A."/>
            <person name="Shagin D.A."/>
        </authorList>
    </citation>
    <scope>NUCLEOTIDE SEQUENCE [LARGE SCALE GENOMIC DNA]</scope>
    <source>
        <strain evidence="11">TOA</strain>
    </source>
</reference>
<dbReference type="GO" id="GO:0005524">
    <property type="term" value="F:ATP binding"/>
    <property type="evidence" value="ECO:0007669"/>
    <property type="project" value="UniProtKB-UniRule"/>
</dbReference>
<dbReference type="Gene3D" id="3.40.50.620">
    <property type="entry name" value="HUPs"/>
    <property type="match status" value="1"/>
</dbReference>
<comment type="catalytic activity">
    <reaction evidence="7 8">
        <text>tRNA(Trp) + L-tryptophan + ATP = L-tryptophyl-tRNA(Trp) + AMP + diphosphate + H(+)</text>
        <dbReference type="Rhea" id="RHEA:24080"/>
        <dbReference type="Rhea" id="RHEA-COMP:9671"/>
        <dbReference type="Rhea" id="RHEA-COMP:9705"/>
        <dbReference type="ChEBI" id="CHEBI:15378"/>
        <dbReference type="ChEBI" id="CHEBI:30616"/>
        <dbReference type="ChEBI" id="CHEBI:33019"/>
        <dbReference type="ChEBI" id="CHEBI:57912"/>
        <dbReference type="ChEBI" id="CHEBI:78442"/>
        <dbReference type="ChEBI" id="CHEBI:78535"/>
        <dbReference type="ChEBI" id="CHEBI:456215"/>
        <dbReference type="EC" id="6.1.1.2"/>
    </reaction>
</comment>
<evidence type="ECO:0000313" key="11">
    <source>
        <dbReference type="Proteomes" id="UP000029712"/>
    </source>
</evidence>
<dbReference type="OrthoDB" id="9801042at2"/>
<organism evidence="10 11">
    <name type="scientific">Metamycoplasma hominis</name>
    <name type="common">Mycoplasma hominis</name>
    <dbReference type="NCBI Taxonomy" id="2098"/>
    <lineage>
        <taxon>Bacteria</taxon>
        <taxon>Bacillati</taxon>
        <taxon>Mycoplasmatota</taxon>
        <taxon>Mycoplasmoidales</taxon>
        <taxon>Metamycoplasmataceae</taxon>
        <taxon>Metamycoplasma</taxon>
    </lineage>
</organism>
<feature type="binding site" evidence="8">
    <location>
        <begin position="155"/>
        <end position="157"/>
    </location>
    <ligand>
        <name>ATP</name>
        <dbReference type="ChEBI" id="CHEBI:30616"/>
    </ligand>
</feature>
<keyword evidence="2 8" id="KW-0436">Ligase</keyword>
<dbReference type="NCBIfam" id="TIGR00233">
    <property type="entry name" value="trpS"/>
    <property type="match status" value="1"/>
</dbReference>
<sequence length="333" mass="37265">MQNSEKKTLLSGITATGKLTLANYIGAIKNMVKLQEEYNNYIFIADLHALTLPIDPKQLSKNKKDIFALYIACGIDPKKSVLFFQSDVIQHGLMNWLILTNTTIGELSRMTQFKDKSAKIKTANGMETIPTGILMYPTLMVGDILLYNADIIPVGIDQKQHVELTRNLAIRLNNKFNTTYKIPEPYIPEVGAKIMSLTDPSKKMSKSDTNPKSAIYLLDDPEDAYKKILKAVTDSEGKIYLSDEKPGIKNLLTIYSALNDISLQESAEKFKNSNYGEFKNAVAQCVKEFLIKIQDKYKNALNQIETLSKEGAKKASEVAQINLDMLLKGIGLR</sequence>
<dbReference type="InterPro" id="IPR024109">
    <property type="entry name" value="Trp-tRNA-ligase_bac-type"/>
</dbReference>
<dbReference type="PANTHER" id="PTHR43766:SF1">
    <property type="entry name" value="TRYPTOPHAN--TRNA LIGASE, MITOCHONDRIAL"/>
    <property type="match status" value="1"/>
</dbReference>
<dbReference type="EC" id="6.1.1.2" evidence="8"/>
<dbReference type="GO" id="GO:0006436">
    <property type="term" value="P:tryptophanyl-tRNA aminoacylation"/>
    <property type="evidence" value="ECO:0007669"/>
    <property type="project" value="UniProtKB-UniRule"/>
</dbReference>
<evidence type="ECO:0000256" key="1">
    <source>
        <dbReference type="ARBA" id="ARBA00005594"/>
    </source>
</evidence>
<feature type="binding site" evidence="8">
    <location>
        <position position="194"/>
    </location>
    <ligand>
        <name>ATP</name>
        <dbReference type="ChEBI" id="CHEBI:30616"/>
    </ligand>
</feature>
<name>A0A2K9YSW9_METHO</name>
<evidence type="ECO:0000256" key="7">
    <source>
        <dbReference type="ARBA" id="ARBA00049929"/>
    </source>
</evidence>
<dbReference type="InterPro" id="IPR014729">
    <property type="entry name" value="Rossmann-like_a/b/a_fold"/>
</dbReference>
<keyword evidence="5 8" id="KW-0648">Protein biosynthesis</keyword>
<comment type="subunit">
    <text evidence="8">Homodimer.</text>
</comment>
<dbReference type="OMA" id="GWGQFKP"/>
<dbReference type="Gene3D" id="1.10.240.10">
    <property type="entry name" value="Tyrosyl-Transfer RNA Synthetase"/>
    <property type="match status" value="1"/>
</dbReference>
<evidence type="ECO:0000256" key="5">
    <source>
        <dbReference type="ARBA" id="ARBA00022917"/>
    </source>
</evidence>
<comment type="subcellular location">
    <subcellularLocation>
        <location evidence="8">Cytoplasm</location>
    </subcellularLocation>
</comment>
<reference evidence="10 11" key="1">
    <citation type="submission" date="2014-08" db="EMBL/GenBank/DDBJ databases">
        <authorList>
            <person name="Kuleshov K."/>
            <person name="Dedkov V."/>
            <person name="Markelov M."/>
            <person name="Pimkina E."/>
        </authorList>
    </citation>
    <scope>NUCLEOTIDE SEQUENCE [LARGE SCALE GENOMIC DNA]</scope>
    <source>
        <strain evidence="11">TOA</strain>
    </source>
</reference>
<dbReference type="CDD" id="cd00806">
    <property type="entry name" value="TrpRS_core"/>
    <property type="match status" value="1"/>
</dbReference>
<accession>A0A2K9YSW9</accession>
<dbReference type="AlphaFoldDB" id="A0A2K9YSW9"/>
<feature type="binding site" evidence="8">
    <location>
        <begin position="14"/>
        <end position="16"/>
    </location>
    <ligand>
        <name>ATP</name>
        <dbReference type="ChEBI" id="CHEBI:30616"/>
    </ligand>
</feature>
<dbReference type="PRINTS" id="PR01039">
    <property type="entry name" value="TRNASYNTHTRP"/>
</dbReference>
<keyword evidence="6 8" id="KW-0030">Aminoacyl-tRNA synthetase</keyword>
<feature type="short sequence motif" description="'KMSKS' region" evidence="8">
    <location>
        <begin position="203"/>
        <end position="207"/>
    </location>
</feature>
<dbReference type="EMBL" id="CP033021">
    <property type="protein sequence ID" value="AYN65231.1"/>
    <property type="molecule type" value="Genomic_DNA"/>
</dbReference>
<evidence type="ECO:0000256" key="9">
    <source>
        <dbReference type="RuleBase" id="RU363036"/>
    </source>
</evidence>